<accession>A0A5D4SJA7</accession>
<evidence type="ECO:0000313" key="4">
    <source>
        <dbReference type="Proteomes" id="UP000323732"/>
    </source>
</evidence>
<dbReference type="EMBL" id="VTES01000005">
    <property type="protein sequence ID" value="TYS62208.1"/>
    <property type="molecule type" value="Genomic_DNA"/>
</dbReference>
<feature type="chain" id="PRO_5024321367" description="DUF4367 domain-containing protein" evidence="2">
    <location>
        <begin position="28"/>
        <end position="290"/>
    </location>
</feature>
<comment type="caution">
    <text evidence="3">The sequence shown here is derived from an EMBL/GenBank/DDBJ whole genome shotgun (WGS) entry which is preliminary data.</text>
</comment>
<dbReference type="AlphaFoldDB" id="A0A5D4SJA7"/>
<dbReference type="RefSeq" id="WP_129613640.1">
    <property type="nucleotide sequence ID" value="NZ_JAZICA010000010.1"/>
</dbReference>
<organism evidence="3 4">
    <name type="scientific">Bacillus infantis</name>
    <dbReference type="NCBI Taxonomy" id="324767"/>
    <lineage>
        <taxon>Bacteria</taxon>
        <taxon>Bacillati</taxon>
        <taxon>Bacillota</taxon>
        <taxon>Bacilli</taxon>
        <taxon>Bacillales</taxon>
        <taxon>Bacillaceae</taxon>
        <taxon>Bacillus</taxon>
    </lineage>
</organism>
<dbReference type="PROSITE" id="PS51257">
    <property type="entry name" value="PROKAR_LIPOPROTEIN"/>
    <property type="match status" value="1"/>
</dbReference>
<protein>
    <recommendedName>
        <fullName evidence="5">DUF4367 domain-containing protein</fullName>
    </recommendedName>
</protein>
<gene>
    <name evidence="3" type="ORF">FZD47_19245</name>
</gene>
<proteinExistence type="predicted"/>
<evidence type="ECO:0000256" key="2">
    <source>
        <dbReference type="SAM" id="SignalP"/>
    </source>
</evidence>
<evidence type="ECO:0000256" key="1">
    <source>
        <dbReference type="SAM" id="MobiDB-lite"/>
    </source>
</evidence>
<dbReference type="Proteomes" id="UP000323732">
    <property type="component" value="Unassembled WGS sequence"/>
</dbReference>
<evidence type="ECO:0008006" key="5">
    <source>
        <dbReference type="Google" id="ProtNLM"/>
    </source>
</evidence>
<name>A0A5D4SJA7_9BACI</name>
<reference evidence="3 4" key="1">
    <citation type="submission" date="2019-08" db="EMBL/GenBank/DDBJ databases">
        <title>Bacillus genomes from the desert of Cuatro Cienegas, Coahuila.</title>
        <authorList>
            <person name="Olmedo-Alvarez G."/>
        </authorList>
    </citation>
    <scope>NUCLEOTIDE SEQUENCE [LARGE SCALE GENOMIC DNA]</scope>
    <source>
        <strain evidence="3 4">CH37_1T</strain>
    </source>
</reference>
<feature type="signal peptide" evidence="2">
    <location>
        <begin position="1"/>
        <end position="27"/>
    </location>
</feature>
<evidence type="ECO:0000313" key="3">
    <source>
        <dbReference type="EMBL" id="TYS62208.1"/>
    </source>
</evidence>
<keyword evidence="2" id="KW-0732">Signal</keyword>
<feature type="compositionally biased region" description="Acidic residues" evidence="1">
    <location>
        <begin position="51"/>
        <end position="71"/>
    </location>
</feature>
<sequence length="290" mass="31820">MYKKRLMLPVSLAFAISAAGCSGIDDASSPAPEDSQQEETTVPADQNAETGAEENEAEADGIEENSTEEDNSQSGSTQKAEDVIGKVKEQLKMENAILPSSFPLKEGTHLSASIEEDKTDSYQVTFYQTNEVVPVNDPSLTPDGDAPVVAVFKAHIKTAADNDQELFPPMSVDDEIPAEMAIDLGHDIKGMGEGAAGHKYLSWKEGNWILQISSVSEDQMDDQAVARQMVDYLESHYLPAPHDDGRIKVHYRQGGNEVENDIYWEDGERIYELQTKKVPLEALEMAVSIK</sequence>
<feature type="region of interest" description="Disordered" evidence="1">
    <location>
        <begin position="22"/>
        <end position="81"/>
    </location>
</feature>